<sequence length="70" mass="8138">MSAVSKQIIDMIDMLPESEQELAFEMIKRIVLAWDSDFTKLTPLERERLTQSEKETANGDIINHSDIDWN</sequence>
<dbReference type="Proteomes" id="UP000198656">
    <property type="component" value="Unassembled WGS sequence"/>
</dbReference>
<dbReference type="EMBL" id="FNCP01000018">
    <property type="protein sequence ID" value="SDH74454.1"/>
    <property type="molecule type" value="Genomic_DNA"/>
</dbReference>
<evidence type="ECO:0000313" key="3">
    <source>
        <dbReference type="Proteomes" id="UP000198656"/>
    </source>
</evidence>
<dbReference type="STRING" id="1121419.SAMN05443529_11829"/>
<dbReference type="OrthoDB" id="1799023at2"/>
<reference evidence="3" key="1">
    <citation type="submission" date="2016-10" db="EMBL/GenBank/DDBJ databases">
        <authorList>
            <person name="Varghese N."/>
            <person name="Submissions S."/>
        </authorList>
    </citation>
    <scope>NUCLEOTIDE SEQUENCE [LARGE SCALE GENOMIC DNA]</scope>
    <source>
        <strain evidence="3">DSM 8344</strain>
    </source>
</reference>
<dbReference type="AlphaFoldDB" id="A0A1G8EX83"/>
<name>A0A1G8EX83_9FIRM</name>
<proteinExistence type="predicted"/>
<accession>A0A1G8EX83</accession>
<organism evidence="2 3">
    <name type="scientific">Desulfosporosinus hippei DSM 8344</name>
    <dbReference type="NCBI Taxonomy" id="1121419"/>
    <lineage>
        <taxon>Bacteria</taxon>
        <taxon>Bacillati</taxon>
        <taxon>Bacillota</taxon>
        <taxon>Clostridia</taxon>
        <taxon>Eubacteriales</taxon>
        <taxon>Desulfitobacteriaceae</taxon>
        <taxon>Desulfosporosinus</taxon>
    </lineage>
</organism>
<evidence type="ECO:0000256" key="1">
    <source>
        <dbReference type="SAM" id="MobiDB-lite"/>
    </source>
</evidence>
<keyword evidence="3" id="KW-1185">Reference proteome</keyword>
<gene>
    <name evidence="2" type="ORF">SAMN05443529_11829</name>
</gene>
<dbReference type="RefSeq" id="WP_092334506.1">
    <property type="nucleotide sequence ID" value="NZ_FNCP01000018.1"/>
</dbReference>
<protein>
    <recommendedName>
        <fullName evidence="4">Addiction module component</fullName>
    </recommendedName>
</protein>
<evidence type="ECO:0008006" key="4">
    <source>
        <dbReference type="Google" id="ProtNLM"/>
    </source>
</evidence>
<evidence type="ECO:0000313" key="2">
    <source>
        <dbReference type="EMBL" id="SDH74454.1"/>
    </source>
</evidence>
<feature type="region of interest" description="Disordered" evidence="1">
    <location>
        <begin position="49"/>
        <end position="70"/>
    </location>
</feature>